<keyword evidence="7" id="KW-0675">Receptor</keyword>
<evidence type="ECO:0000256" key="8">
    <source>
        <dbReference type="ARBA" id="ARBA00023180"/>
    </source>
</evidence>
<keyword evidence="8" id="KW-0325">Glycoprotein</keyword>
<keyword evidence="4 12" id="KW-1133">Transmembrane helix</keyword>
<gene>
    <name evidence="15" type="ORF">C0Q70_00175</name>
</gene>
<keyword evidence="6 12" id="KW-0472">Membrane</keyword>
<evidence type="ECO:0000256" key="6">
    <source>
        <dbReference type="ARBA" id="ARBA00023136"/>
    </source>
</evidence>
<evidence type="ECO:0000256" key="10">
    <source>
        <dbReference type="ARBA" id="ARBA00023303"/>
    </source>
</evidence>
<evidence type="ECO:0000256" key="9">
    <source>
        <dbReference type="ARBA" id="ARBA00023286"/>
    </source>
</evidence>
<evidence type="ECO:0000256" key="11">
    <source>
        <dbReference type="SAM" id="MobiDB-lite"/>
    </source>
</evidence>
<sequence>MIRTKETTVKGLRGLTRGLKSTSCALINKAVRSASSLWACGPLLPAIPFLKRLSNQSDNIVYEGLCIDILQELSQRLNFSYQLIESIDGHFGAPTSNGSWNGMIAMLMRDELDLAIGPLTITSVREAVIDFTVPYMEDGGGILTKGGEPAPDFLNIFRPFPLGVWLILCACIMTTGAVLFAISKTDTARGVSGGQHTTWSLDDCLLLTFSSLVSQGARFERHPTCTPARLVLGCWWVFSILIVSMYTATLAAMLTVTVGVDTIDSIDELAESSLTPITLTGSNWETLFLTAESDVFEKVGRRMAHTPVIRADADALKYVMEGSAAYILDLNIIRYLYNQDCKHLHMAKNTFVSNGLGFAVPENANYREQINAVLLKLQESGLMDLWRNRWWRTFLDCGAQGASVRSSQQLDFISIGGVLILYLAVITLAIVCLLSQLFYKQRKSCRSRKLQGSSTNVSDAVHQSQTSHESKTSEHSSENTTRKSSLSSDA</sequence>
<evidence type="ECO:0008006" key="17">
    <source>
        <dbReference type="Google" id="ProtNLM"/>
    </source>
</evidence>
<keyword evidence="2" id="KW-0813">Transport</keyword>
<evidence type="ECO:0000259" key="14">
    <source>
        <dbReference type="SMART" id="SM00918"/>
    </source>
</evidence>
<name>A0A2T7PVY7_POMCA</name>
<keyword evidence="16" id="KW-1185">Reference proteome</keyword>
<keyword evidence="10" id="KW-0407">Ion channel</keyword>
<keyword evidence="5" id="KW-0406">Ion transport</keyword>
<dbReference type="AlphaFoldDB" id="A0A2T7PVY7"/>
<feature type="transmembrane region" description="Helical" evidence="12">
    <location>
        <begin position="162"/>
        <end position="182"/>
    </location>
</feature>
<dbReference type="Proteomes" id="UP000245119">
    <property type="component" value="Linkage Group LG1"/>
</dbReference>
<reference evidence="15 16" key="1">
    <citation type="submission" date="2018-04" db="EMBL/GenBank/DDBJ databases">
        <title>The genome of golden apple snail Pomacea canaliculata provides insight into stress tolerance and invasive adaptation.</title>
        <authorList>
            <person name="Liu C."/>
            <person name="Liu B."/>
            <person name="Ren Y."/>
            <person name="Zhang Y."/>
            <person name="Wang H."/>
            <person name="Li S."/>
            <person name="Jiang F."/>
            <person name="Yin L."/>
            <person name="Zhang G."/>
            <person name="Qian W."/>
            <person name="Fan W."/>
        </authorList>
    </citation>
    <scope>NUCLEOTIDE SEQUENCE [LARGE SCALE GENOMIC DNA]</scope>
    <source>
        <strain evidence="15">SZHN2017</strain>
        <tissue evidence="15">Muscle</tissue>
    </source>
</reference>
<evidence type="ECO:0000313" key="15">
    <source>
        <dbReference type="EMBL" id="PVD37579.1"/>
    </source>
</evidence>
<dbReference type="Pfam" id="PF00060">
    <property type="entry name" value="Lig_chan"/>
    <property type="match status" value="1"/>
</dbReference>
<feature type="transmembrane region" description="Helical" evidence="12">
    <location>
        <begin position="230"/>
        <end position="254"/>
    </location>
</feature>
<accession>A0A2T7PVY7</accession>
<evidence type="ECO:0000256" key="3">
    <source>
        <dbReference type="ARBA" id="ARBA00022692"/>
    </source>
</evidence>
<evidence type="ECO:0000313" key="16">
    <source>
        <dbReference type="Proteomes" id="UP000245119"/>
    </source>
</evidence>
<dbReference type="PANTHER" id="PTHR18966">
    <property type="entry name" value="IONOTROPIC GLUTAMATE RECEPTOR"/>
    <property type="match status" value="1"/>
</dbReference>
<feature type="transmembrane region" description="Helical" evidence="12">
    <location>
        <begin position="412"/>
        <end position="439"/>
    </location>
</feature>
<dbReference type="EMBL" id="PZQS01000001">
    <property type="protein sequence ID" value="PVD37579.1"/>
    <property type="molecule type" value="Genomic_DNA"/>
</dbReference>
<dbReference type="Gene3D" id="1.10.287.70">
    <property type="match status" value="1"/>
</dbReference>
<dbReference type="Gene3D" id="3.40.190.10">
    <property type="entry name" value="Periplasmic binding protein-like II"/>
    <property type="match status" value="2"/>
</dbReference>
<feature type="compositionally biased region" description="Basic and acidic residues" evidence="11">
    <location>
        <begin position="468"/>
        <end position="481"/>
    </location>
</feature>
<evidence type="ECO:0000256" key="4">
    <source>
        <dbReference type="ARBA" id="ARBA00022989"/>
    </source>
</evidence>
<comment type="caution">
    <text evidence="15">The sequence shown here is derived from an EMBL/GenBank/DDBJ whole genome shotgun (WGS) entry which is preliminary data.</text>
</comment>
<dbReference type="Pfam" id="PF10613">
    <property type="entry name" value="Lig_chan-Glu_bd"/>
    <property type="match status" value="1"/>
</dbReference>
<keyword evidence="9" id="KW-1071">Ligand-gated ion channel</keyword>
<keyword evidence="3 12" id="KW-0812">Transmembrane</keyword>
<evidence type="ECO:0000256" key="1">
    <source>
        <dbReference type="ARBA" id="ARBA00004141"/>
    </source>
</evidence>
<dbReference type="InterPro" id="IPR015683">
    <property type="entry name" value="Ionotropic_Glu_rcpt"/>
</dbReference>
<dbReference type="SMART" id="SM00918">
    <property type="entry name" value="Lig_chan-Glu_bd"/>
    <property type="match status" value="1"/>
</dbReference>
<dbReference type="InterPro" id="IPR019594">
    <property type="entry name" value="Glu/Gly-bd"/>
</dbReference>
<evidence type="ECO:0000256" key="12">
    <source>
        <dbReference type="SAM" id="Phobius"/>
    </source>
</evidence>
<evidence type="ECO:0000256" key="5">
    <source>
        <dbReference type="ARBA" id="ARBA00023065"/>
    </source>
</evidence>
<organism evidence="15 16">
    <name type="scientific">Pomacea canaliculata</name>
    <name type="common">Golden apple snail</name>
    <dbReference type="NCBI Taxonomy" id="400727"/>
    <lineage>
        <taxon>Eukaryota</taxon>
        <taxon>Metazoa</taxon>
        <taxon>Spiralia</taxon>
        <taxon>Lophotrochozoa</taxon>
        <taxon>Mollusca</taxon>
        <taxon>Gastropoda</taxon>
        <taxon>Caenogastropoda</taxon>
        <taxon>Architaenioglossa</taxon>
        <taxon>Ampullarioidea</taxon>
        <taxon>Ampullariidae</taxon>
        <taxon>Pomacea</taxon>
    </lineage>
</organism>
<evidence type="ECO:0000256" key="7">
    <source>
        <dbReference type="ARBA" id="ARBA00023170"/>
    </source>
</evidence>
<dbReference type="GO" id="GO:0016020">
    <property type="term" value="C:membrane"/>
    <property type="evidence" value="ECO:0007669"/>
    <property type="project" value="UniProtKB-SubCell"/>
</dbReference>
<evidence type="ECO:0000256" key="2">
    <source>
        <dbReference type="ARBA" id="ARBA00022448"/>
    </source>
</evidence>
<dbReference type="SUPFAM" id="SSF53850">
    <property type="entry name" value="Periplasmic binding protein-like II"/>
    <property type="match status" value="1"/>
</dbReference>
<protein>
    <recommendedName>
        <fullName evidence="17">Ionotropic glutamate receptor C-terminal domain-containing protein</fullName>
    </recommendedName>
</protein>
<comment type="subcellular location">
    <subcellularLocation>
        <location evidence="1">Membrane</location>
        <topology evidence="1">Multi-pass membrane protein</topology>
    </subcellularLocation>
</comment>
<dbReference type="FunFam" id="3.40.190.10:FF:000024">
    <property type="entry name" value="Glutamate receptor, ionotropic, delta 1"/>
    <property type="match status" value="1"/>
</dbReference>
<proteinExistence type="predicted"/>
<dbReference type="InterPro" id="IPR001320">
    <property type="entry name" value="Iontro_rcpt_C"/>
</dbReference>
<dbReference type="GO" id="GO:0015276">
    <property type="term" value="F:ligand-gated monoatomic ion channel activity"/>
    <property type="evidence" value="ECO:0007669"/>
    <property type="project" value="InterPro"/>
</dbReference>
<feature type="domain" description="Ionotropic glutamate receptor L-glutamate and glycine-binding" evidence="14">
    <location>
        <begin position="48"/>
        <end position="109"/>
    </location>
</feature>
<feature type="domain" description="Ionotropic glutamate receptor C-terminal" evidence="13">
    <location>
        <begin position="42"/>
        <end position="393"/>
    </location>
</feature>
<feature type="region of interest" description="Disordered" evidence="11">
    <location>
        <begin position="450"/>
        <end position="490"/>
    </location>
</feature>
<evidence type="ECO:0000259" key="13">
    <source>
        <dbReference type="SMART" id="SM00079"/>
    </source>
</evidence>
<dbReference type="SMART" id="SM00079">
    <property type="entry name" value="PBPe"/>
    <property type="match status" value="1"/>
</dbReference>
<dbReference type="OrthoDB" id="9997229at2759"/>